<dbReference type="Proteomes" id="UP000639004">
    <property type="component" value="Unassembled WGS sequence"/>
</dbReference>
<reference evidence="1 2" key="1">
    <citation type="submission" date="2020-12" db="EMBL/GenBank/DDBJ databases">
        <title>Enhanced detection system for hospital associated transmission using whole genome sequencing surveillance.</title>
        <authorList>
            <person name="Harrison L.H."/>
            <person name="Van Tyne D."/>
            <person name="Marsh J.W."/>
            <person name="Griffith M.P."/>
            <person name="Snyder D.J."/>
            <person name="Cooper V.S."/>
            <person name="Mustapha M."/>
        </authorList>
    </citation>
    <scope>NUCLEOTIDE SEQUENCE [LARGE SCALE GENOMIC DNA]</scope>
    <source>
        <strain evidence="1 2">SER00238</strain>
    </source>
</reference>
<organism evidence="1 2">
    <name type="scientific">Serratia proteamaculans</name>
    <dbReference type="NCBI Taxonomy" id="28151"/>
    <lineage>
        <taxon>Bacteria</taxon>
        <taxon>Pseudomonadati</taxon>
        <taxon>Pseudomonadota</taxon>
        <taxon>Gammaproteobacteria</taxon>
        <taxon>Enterobacterales</taxon>
        <taxon>Yersiniaceae</taxon>
        <taxon>Serratia</taxon>
    </lineage>
</organism>
<dbReference type="InterPro" id="IPR010287">
    <property type="entry name" value="DUF892_YciF-like"/>
</dbReference>
<proteinExistence type="predicted"/>
<evidence type="ECO:0000313" key="1">
    <source>
        <dbReference type="EMBL" id="MBI6183861.1"/>
    </source>
</evidence>
<dbReference type="SUPFAM" id="SSF47240">
    <property type="entry name" value="Ferritin-like"/>
    <property type="match status" value="1"/>
</dbReference>
<dbReference type="InterPro" id="IPR009078">
    <property type="entry name" value="Ferritin-like_SF"/>
</dbReference>
<keyword evidence="2" id="KW-1185">Reference proteome</keyword>
<gene>
    <name evidence="1" type="ORF">JEQ07_26210</name>
</gene>
<evidence type="ECO:0000313" key="2">
    <source>
        <dbReference type="Proteomes" id="UP000639004"/>
    </source>
</evidence>
<dbReference type="RefSeq" id="WP_198642901.1">
    <property type="nucleotide sequence ID" value="NZ_JAEHSL010000134.1"/>
</dbReference>
<accession>A0ABS0TZQ6</accession>
<dbReference type="InterPro" id="IPR012347">
    <property type="entry name" value="Ferritin-like"/>
</dbReference>
<comment type="caution">
    <text evidence="1">The sequence shown here is derived from an EMBL/GenBank/DDBJ whole genome shotgun (WGS) entry which is preliminary data.</text>
</comment>
<dbReference type="Gene3D" id="1.20.1260.10">
    <property type="match status" value="1"/>
</dbReference>
<protein>
    <submittedName>
        <fullName evidence="1">Ferritin-like domain-containing protein</fullName>
    </submittedName>
</protein>
<dbReference type="EMBL" id="JAEHSL010000134">
    <property type="protein sequence ID" value="MBI6183861.1"/>
    <property type="molecule type" value="Genomic_DNA"/>
</dbReference>
<sequence length="160" mass="18218">MSDFREHFIDWLRDAHAMEEQAETMLNGMKDRVKDYPQLQTRIIQHLEETRQQQTQLKACIKRLDASTSGIKDLAGKAVALGQALSGMFVEDEIVKGVISSYVFEHMEIASYKTLIAASEQVGDVETRQILEGILQQEQAMADWLMENIPNITQAYLSKK</sequence>
<dbReference type="Pfam" id="PF05974">
    <property type="entry name" value="DUF892"/>
    <property type="match status" value="1"/>
</dbReference>
<name>A0ABS0TZQ6_SERPR</name>